<reference evidence="1 2" key="1">
    <citation type="submission" date="2021-06" db="EMBL/GenBank/DDBJ databases">
        <title>Caerostris extrusa draft genome.</title>
        <authorList>
            <person name="Kono N."/>
            <person name="Arakawa K."/>
        </authorList>
    </citation>
    <scope>NUCLEOTIDE SEQUENCE [LARGE SCALE GENOMIC DNA]</scope>
</reference>
<dbReference type="EMBL" id="BPLR01006287">
    <property type="protein sequence ID" value="GIY08761.1"/>
    <property type="molecule type" value="Genomic_DNA"/>
</dbReference>
<evidence type="ECO:0000313" key="1">
    <source>
        <dbReference type="EMBL" id="GIY08761.1"/>
    </source>
</evidence>
<name>A0AAV4QII0_CAEEX</name>
<proteinExistence type="predicted"/>
<evidence type="ECO:0000313" key="2">
    <source>
        <dbReference type="Proteomes" id="UP001054945"/>
    </source>
</evidence>
<keyword evidence="2" id="KW-1185">Reference proteome</keyword>
<protein>
    <submittedName>
        <fullName evidence="1">Uncharacterized protein</fullName>
    </submittedName>
</protein>
<gene>
    <name evidence="1" type="ORF">CEXT_276701</name>
</gene>
<dbReference type="AlphaFoldDB" id="A0AAV4QII0"/>
<dbReference type="Proteomes" id="UP001054945">
    <property type="component" value="Unassembled WGS sequence"/>
</dbReference>
<organism evidence="1 2">
    <name type="scientific">Caerostris extrusa</name>
    <name type="common">Bark spider</name>
    <name type="synonym">Caerostris bankana</name>
    <dbReference type="NCBI Taxonomy" id="172846"/>
    <lineage>
        <taxon>Eukaryota</taxon>
        <taxon>Metazoa</taxon>
        <taxon>Ecdysozoa</taxon>
        <taxon>Arthropoda</taxon>
        <taxon>Chelicerata</taxon>
        <taxon>Arachnida</taxon>
        <taxon>Araneae</taxon>
        <taxon>Araneomorphae</taxon>
        <taxon>Entelegynae</taxon>
        <taxon>Araneoidea</taxon>
        <taxon>Araneidae</taxon>
        <taxon>Caerostris</taxon>
    </lineage>
</organism>
<accession>A0AAV4QII0</accession>
<comment type="caution">
    <text evidence="1">The sequence shown here is derived from an EMBL/GenBank/DDBJ whole genome shotgun (WGS) entry which is preliminary data.</text>
</comment>
<sequence length="85" mass="9616">MQIGTEERKRVKWAKGIQLHPQKAENGPTCKRTLCPAEEASSDFISARKVKSRAKTGRFQEIGSQVFRSRVQEANSVLVDSERNQ</sequence>